<evidence type="ECO:0000256" key="1">
    <source>
        <dbReference type="PROSITE-ProRule" id="PRU00235"/>
    </source>
</evidence>
<sequence>MRSLGLMLCKCNKTDIQTACKMPCRMWITGLNPFQADTNALLKEIDLPKLLNMNAISSEILVWFGPLYAFIAHEKTLYTFSVLMEQRKTLHFDAAIVSLAANSKYCLVLLSSGRLLKYDPLEDHSSSLVFLGVEVEKDDHSNESITHIACGEFVGVACTSMNGVYNIPNKTATLPKHVRILKVVAGFEHCLLLTTNGDVYSWGGGLRGQLGNGEIVAAQDHPQLVAALAGVKIVDISAEGWHSAAVSSFGDLYTWGWNNQGQLGLSDQKHHGRVVSLPQLVTMLDGEEVTVEKVHCGVGHTVVEVTTLDGARNALVVGWDLKKRFDYEQAVVAPTFAGFRQLDQPEKEAGVSVVVGAGANQIYFLHQSRFE</sequence>
<dbReference type="PANTHER" id="PTHR46849">
    <property type="entry name" value="RCC1 DOMAIN-CONTAINING PROTEIN 1"/>
    <property type="match status" value="1"/>
</dbReference>
<dbReference type="Pfam" id="PF00415">
    <property type="entry name" value="RCC1"/>
    <property type="match status" value="2"/>
</dbReference>
<dbReference type="InterPro" id="IPR009091">
    <property type="entry name" value="RCC1/BLIP-II"/>
</dbReference>
<dbReference type="Proteomes" id="UP000075880">
    <property type="component" value="Unassembled WGS sequence"/>
</dbReference>
<dbReference type="PROSITE" id="PS50012">
    <property type="entry name" value="RCC1_3"/>
    <property type="match status" value="2"/>
</dbReference>
<evidence type="ECO:0000313" key="3">
    <source>
        <dbReference type="Proteomes" id="UP000075880"/>
    </source>
</evidence>
<proteinExistence type="predicted"/>
<dbReference type="SUPFAM" id="SSF50985">
    <property type="entry name" value="RCC1/BLIP-II"/>
    <property type="match status" value="1"/>
</dbReference>
<protein>
    <submittedName>
        <fullName evidence="2">Uncharacterized protein</fullName>
    </submittedName>
</protein>
<name>A0AAG5CS85_ANOAO</name>
<evidence type="ECO:0000313" key="2">
    <source>
        <dbReference type="EnsemblMetazoa" id="ENSAATROPP001443"/>
    </source>
</evidence>
<dbReference type="AlphaFoldDB" id="A0AAG5CS85"/>
<dbReference type="PRINTS" id="PR00633">
    <property type="entry name" value="RCCNDNSATION"/>
</dbReference>
<feature type="repeat" description="RCC1" evidence="1">
    <location>
        <begin position="250"/>
        <end position="307"/>
    </location>
</feature>
<dbReference type="Gene3D" id="2.130.10.30">
    <property type="entry name" value="Regulator of chromosome condensation 1/beta-lactamase-inhibitor protein II"/>
    <property type="match status" value="1"/>
</dbReference>
<dbReference type="EnsemblMetazoa" id="ENSAATROPT001499">
    <property type="protein sequence ID" value="ENSAATROPP001443"/>
    <property type="gene ID" value="ENSAATROPG001188"/>
</dbReference>
<organism evidence="2 3">
    <name type="scientific">Anopheles atroparvus</name>
    <name type="common">European mosquito</name>
    <dbReference type="NCBI Taxonomy" id="41427"/>
    <lineage>
        <taxon>Eukaryota</taxon>
        <taxon>Metazoa</taxon>
        <taxon>Ecdysozoa</taxon>
        <taxon>Arthropoda</taxon>
        <taxon>Hexapoda</taxon>
        <taxon>Insecta</taxon>
        <taxon>Pterygota</taxon>
        <taxon>Neoptera</taxon>
        <taxon>Endopterygota</taxon>
        <taxon>Diptera</taxon>
        <taxon>Nematocera</taxon>
        <taxon>Culicoidea</taxon>
        <taxon>Culicidae</taxon>
        <taxon>Anophelinae</taxon>
        <taxon>Anopheles</taxon>
    </lineage>
</organism>
<dbReference type="InterPro" id="IPR000408">
    <property type="entry name" value="Reg_chr_condens"/>
</dbReference>
<accession>A0AAG5CS85</accession>
<dbReference type="InterPro" id="IPR052830">
    <property type="entry name" value="RCC1_domain-containing"/>
</dbReference>
<reference evidence="2" key="1">
    <citation type="submission" date="2024-04" db="UniProtKB">
        <authorList>
            <consortium name="EnsemblMetazoa"/>
        </authorList>
    </citation>
    <scope>IDENTIFICATION</scope>
    <source>
        <strain evidence="2">EBRO</strain>
    </source>
</reference>
<keyword evidence="3" id="KW-1185">Reference proteome</keyword>
<dbReference type="PANTHER" id="PTHR46849:SF1">
    <property type="entry name" value="RCC1 DOMAIN-CONTAINING PROTEIN 1"/>
    <property type="match status" value="1"/>
</dbReference>
<feature type="repeat" description="RCC1" evidence="1">
    <location>
        <begin position="197"/>
        <end position="249"/>
    </location>
</feature>